<evidence type="ECO:0000313" key="9">
    <source>
        <dbReference type="EMBL" id="MDI3409410.1"/>
    </source>
</evidence>
<feature type="transmembrane region" description="Helical" evidence="7">
    <location>
        <begin position="249"/>
        <end position="282"/>
    </location>
</feature>
<keyword evidence="2" id="KW-1003">Cell membrane</keyword>
<evidence type="ECO:0000256" key="3">
    <source>
        <dbReference type="ARBA" id="ARBA00022692"/>
    </source>
</evidence>
<dbReference type="InterPro" id="IPR018076">
    <property type="entry name" value="T2SS_GspF_dom"/>
</dbReference>
<dbReference type="EMBL" id="JASCIQ010000074">
    <property type="protein sequence ID" value="MDI3409410.1"/>
    <property type="molecule type" value="Genomic_DNA"/>
</dbReference>
<organism evidence="9 10">
    <name type="scientific">Streptomyces cavernicola</name>
    <dbReference type="NCBI Taxonomy" id="3043613"/>
    <lineage>
        <taxon>Bacteria</taxon>
        <taxon>Bacillati</taxon>
        <taxon>Actinomycetota</taxon>
        <taxon>Actinomycetes</taxon>
        <taxon>Kitasatosporales</taxon>
        <taxon>Streptomycetaceae</taxon>
        <taxon>Streptomyces</taxon>
    </lineage>
</organism>
<keyword evidence="5 7" id="KW-0472">Membrane</keyword>
<dbReference type="PANTHER" id="PTHR35007:SF3">
    <property type="entry name" value="POSSIBLE CONSERVED ALANINE RICH MEMBRANE PROTEIN"/>
    <property type="match status" value="1"/>
</dbReference>
<feature type="transmembrane region" description="Helical" evidence="7">
    <location>
        <begin position="66"/>
        <end position="99"/>
    </location>
</feature>
<feature type="region of interest" description="Disordered" evidence="6">
    <location>
        <begin position="108"/>
        <end position="130"/>
    </location>
</feature>
<keyword evidence="3 7" id="KW-0812">Transmembrane</keyword>
<evidence type="ECO:0000259" key="8">
    <source>
        <dbReference type="Pfam" id="PF00482"/>
    </source>
</evidence>
<proteinExistence type="predicted"/>
<keyword evidence="10" id="KW-1185">Reference proteome</keyword>
<protein>
    <submittedName>
        <fullName evidence="9">Type II secretion system F family protein</fullName>
    </submittedName>
</protein>
<feature type="compositionally biased region" description="Gly residues" evidence="6">
    <location>
        <begin position="111"/>
        <end position="127"/>
    </location>
</feature>
<evidence type="ECO:0000256" key="6">
    <source>
        <dbReference type="SAM" id="MobiDB-lite"/>
    </source>
</evidence>
<dbReference type="PANTHER" id="PTHR35007">
    <property type="entry name" value="INTEGRAL MEMBRANE PROTEIN-RELATED"/>
    <property type="match status" value="1"/>
</dbReference>
<evidence type="ECO:0000256" key="2">
    <source>
        <dbReference type="ARBA" id="ARBA00022475"/>
    </source>
</evidence>
<evidence type="ECO:0000313" key="10">
    <source>
        <dbReference type="Proteomes" id="UP001223978"/>
    </source>
</evidence>
<feature type="domain" description="Type II secretion system protein GspF" evidence="8">
    <location>
        <begin position="148"/>
        <end position="270"/>
    </location>
</feature>
<dbReference type="Proteomes" id="UP001223978">
    <property type="component" value="Unassembled WGS sequence"/>
</dbReference>
<evidence type="ECO:0000256" key="5">
    <source>
        <dbReference type="ARBA" id="ARBA00023136"/>
    </source>
</evidence>
<comment type="subcellular location">
    <subcellularLocation>
        <location evidence="1">Cell membrane</location>
        <topology evidence="1">Multi-pass membrane protein</topology>
    </subcellularLocation>
</comment>
<evidence type="ECO:0000256" key="7">
    <source>
        <dbReference type="SAM" id="Phobius"/>
    </source>
</evidence>
<sequence>MSGSWLDAEAVHRVGVTAVCAAALFLVLRAVLAERGERRARRRIRRLLGSAEPPRRLRNPLQGRELAGWAPVLGTACGGFVLVGGVLGAVLGGLAGYAVRQWLRRRERSSGGAGPGDAGPGGMGPEGIDGSLTAAEAVEAERQLPLAADLVAACVAAGAGPVAAAEAVGESLGGPVGDRLALAAVELRLGGESAQVWGRLGVLPGARPLARCLARACDAGAPAAEELSMIAADCRAAWARAAGARAHKAGVLIAAPVGLCLLPAFLAVGVVPVVIGLAGGVLNVG</sequence>
<evidence type="ECO:0000256" key="4">
    <source>
        <dbReference type="ARBA" id="ARBA00022989"/>
    </source>
</evidence>
<name>A0ABT6SN39_9ACTN</name>
<dbReference type="Pfam" id="PF00482">
    <property type="entry name" value="T2SSF"/>
    <property type="match status" value="1"/>
</dbReference>
<comment type="caution">
    <text evidence="9">The sequence shown here is derived from an EMBL/GenBank/DDBJ whole genome shotgun (WGS) entry which is preliminary data.</text>
</comment>
<gene>
    <name evidence="9" type="ORF">QIS96_37025</name>
</gene>
<evidence type="ECO:0000256" key="1">
    <source>
        <dbReference type="ARBA" id="ARBA00004651"/>
    </source>
</evidence>
<keyword evidence="4 7" id="KW-1133">Transmembrane helix</keyword>
<accession>A0ABT6SN39</accession>
<reference evidence="9 10" key="1">
    <citation type="submission" date="2023-05" db="EMBL/GenBank/DDBJ databases">
        <title>Draft genome sequence of Streptomyces sp. B-S-A6 isolated from a cave soil in Thailand.</title>
        <authorList>
            <person name="Chamroensaksri N."/>
            <person name="Muangham S."/>
        </authorList>
    </citation>
    <scope>NUCLEOTIDE SEQUENCE [LARGE SCALE GENOMIC DNA]</scope>
    <source>
        <strain evidence="9 10">B-S-A6</strain>
    </source>
</reference>